<evidence type="ECO:0000313" key="1">
    <source>
        <dbReference type="EMBL" id="GLR69996.1"/>
    </source>
</evidence>
<dbReference type="AlphaFoldDB" id="A0AA37SUC1"/>
<dbReference type="Proteomes" id="UP001156601">
    <property type="component" value="Unassembled WGS sequence"/>
</dbReference>
<accession>A0AA37SUC1</accession>
<keyword evidence="2" id="KW-1185">Reference proteome</keyword>
<sequence length="101" mass="11635">MAEKFVSKCVMSSRNVFDMFVAESEGEGFELYSTDISNSFKSMLELKVDAPESIENVFDLETVIFDIWSNIIGLGKLQMTASKRYKDVFLFRFLCVFSEEK</sequence>
<organism evidence="1 2">
    <name type="scientific">Agaribacter marinus</name>
    <dbReference type="NCBI Taxonomy" id="1431249"/>
    <lineage>
        <taxon>Bacteria</taxon>
        <taxon>Pseudomonadati</taxon>
        <taxon>Pseudomonadota</taxon>
        <taxon>Gammaproteobacteria</taxon>
        <taxon>Alteromonadales</taxon>
        <taxon>Alteromonadaceae</taxon>
        <taxon>Agaribacter</taxon>
    </lineage>
</organism>
<evidence type="ECO:0000313" key="2">
    <source>
        <dbReference type="Proteomes" id="UP001156601"/>
    </source>
</evidence>
<reference evidence="1" key="1">
    <citation type="journal article" date="2014" name="Int. J. Syst. Evol. Microbiol.">
        <title>Complete genome sequence of Corynebacterium casei LMG S-19264T (=DSM 44701T), isolated from a smear-ripened cheese.</title>
        <authorList>
            <consortium name="US DOE Joint Genome Institute (JGI-PGF)"/>
            <person name="Walter F."/>
            <person name="Albersmeier A."/>
            <person name="Kalinowski J."/>
            <person name="Ruckert C."/>
        </authorList>
    </citation>
    <scope>NUCLEOTIDE SEQUENCE</scope>
    <source>
        <strain evidence="1">NBRC 110023</strain>
    </source>
</reference>
<gene>
    <name evidence="1" type="ORF">GCM10007852_09040</name>
</gene>
<proteinExistence type="predicted"/>
<name>A0AA37SUC1_9ALTE</name>
<dbReference type="EMBL" id="BSOT01000005">
    <property type="protein sequence ID" value="GLR69996.1"/>
    <property type="molecule type" value="Genomic_DNA"/>
</dbReference>
<protein>
    <submittedName>
        <fullName evidence="1">Uncharacterized protein</fullName>
    </submittedName>
</protein>
<comment type="caution">
    <text evidence="1">The sequence shown here is derived from an EMBL/GenBank/DDBJ whole genome shotgun (WGS) entry which is preliminary data.</text>
</comment>
<reference evidence="1" key="2">
    <citation type="submission" date="2023-01" db="EMBL/GenBank/DDBJ databases">
        <title>Draft genome sequence of Agaribacter marinus strain NBRC 110023.</title>
        <authorList>
            <person name="Sun Q."/>
            <person name="Mori K."/>
        </authorList>
    </citation>
    <scope>NUCLEOTIDE SEQUENCE</scope>
    <source>
        <strain evidence="1">NBRC 110023</strain>
    </source>
</reference>